<proteinExistence type="predicted"/>
<evidence type="ECO:0000313" key="2">
    <source>
        <dbReference type="EMBL" id="WNH52748.1"/>
    </source>
</evidence>
<feature type="domain" description="Immunity MXAN-0049 protein" evidence="1">
    <location>
        <begin position="10"/>
        <end position="208"/>
    </location>
</feature>
<accession>A0ABY9YRA4</accession>
<evidence type="ECO:0000259" key="1">
    <source>
        <dbReference type="Pfam" id="PF07791"/>
    </source>
</evidence>
<dbReference type="EMBL" id="CP115541">
    <property type="protein sequence ID" value="WNH52748.1"/>
    <property type="molecule type" value="Genomic_DNA"/>
</dbReference>
<protein>
    <submittedName>
        <fullName evidence="2">DUF1629 domain-containing protein</fullName>
    </submittedName>
</protein>
<dbReference type="Proteomes" id="UP001302072">
    <property type="component" value="Chromosome"/>
</dbReference>
<evidence type="ECO:0000313" key="3">
    <source>
        <dbReference type="Proteomes" id="UP001302072"/>
    </source>
</evidence>
<dbReference type="RefSeq" id="WP_311191933.1">
    <property type="nucleotide sequence ID" value="NZ_CP115541.1"/>
</dbReference>
<sequence>MDQRKPQPGEFYILRPDATRSGKGHGVEFVNEKRLLTPPRLILRPRAGGFPPLAEVPLLRHDSKLGVPPEDLEGGMSGYWLVSDRLKSVLTAVDPTGFAFQACDYRLADGRTGPAYSLCDVVRTLDALNEEASQVHVEISDEFPEGKYYNLIGASVAFHEDRLANAHVFRTPYSGQFVFCDRIMRDAILDAGMGLESASRGVWLTDAYDI</sequence>
<dbReference type="InterPro" id="IPR012433">
    <property type="entry name" value="Imm11"/>
</dbReference>
<organism evidence="2 3">
    <name type="scientific">Stenotrophomonas oahuensis</name>
    <dbReference type="NCBI Taxonomy" id="3003271"/>
    <lineage>
        <taxon>Bacteria</taxon>
        <taxon>Pseudomonadati</taxon>
        <taxon>Pseudomonadota</taxon>
        <taxon>Gammaproteobacteria</taxon>
        <taxon>Lysobacterales</taxon>
        <taxon>Lysobacteraceae</taxon>
        <taxon>Stenotrophomonas</taxon>
    </lineage>
</organism>
<reference evidence="2 3" key="1">
    <citation type="submission" date="2022-12" db="EMBL/GenBank/DDBJ databases">
        <title>Two new species, Stenotrophomonas aracearum and Stenotrophomonas oahuensis, isolated from Anthurium (Araceae family) in Hawaii.</title>
        <authorList>
            <person name="Chunag S.C."/>
            <person name="Dobhal S."/>
            <person name="Alvarez A."/>
            <person name="Arif M."/>
        </authorList>
    </citation>
    <scope>NUCLEOTIDE SEQUENCE [LARGE SCALE GENOMIC DNA]</scope>
    <source>
        <strain evidence="2 3">A5586</strain>
    </source>
</reference>
<keyword evidence="3" id="KW-1185">Reference proteome</keyword>
<dbReference type="Pfam" id="PF07791">
    <property type="entry name" value="Imm11"/>
    <property type="match status" value="1"/>
</dbReference>
<gene>
    <name evidence="2" type="ORF">PDM29_00315</name>
</gene>
<name>A0ABY9YRA4_9GAMM</name>